<dbReference type="Pfam" id="PF01168">
    <property type="entry name" value="Ala_racemase_N"/>
    <property type="match status" value="1"/>
</dbReference>
<accession>A0A9D1MFP5</accession>
<dbReference type="InterPro" id="IPR001608">
    <property type="entry name" value="Ala_racemase_N"/>
</dbReference>
<dbReference type="PANTHER" id="PTHR10146:SF14">
    <property type="entry name" value="PYRIDOXAL PHOSPHATE HOMEOSTASIS PROTEIN"/>
    <property type="match status" value="1"/>
</dbReference>
<proteinExistence type="inferred from homology"/>
<name>A0A9D1MFP5_9FIRM</name>
<comment type="function">
    <text evidence="2">Pyridoxal 5'-phosphate (PLP)-binding protein, which is involved in PLP homeostasis.</text>
</comment>
<dbReference type="PANTHER" id="PTHR10146">
    <property type="entry name" value="PROLINE SYNTHETASE CO-TRANSCRIBED BACTERIAL HOMOLOG PROTEIN"/>
    <property type="match status" value="1"/>
</dbReference>
<organism evidence="6 7">
    <name type="scientific">Candidatus Scatosoma pullistercoris</name>
    <dbReference type="NCBI Taxonomy" id="2840934"/>
    <lineage>
        <taxon>Bacteria</taxon>
        <taxon>Bacillati</taxon>
        <taxon>Bacillota</taxon>
        <taxon>Clostridia</taxon>
        <taxon>Candidatus Scatosoma</taxon>
    </lineage>
</organism>
<comment type="cofactor">
    <cofactor evidence="3">
        <name>pyridoxal 5'-phosphate</name>
        <dbReference type="ChEBI" id="CHEBI:597326"/>
    </cofactor>
</comment>
<feature type="modified residue" description="N6-(pyridoxal phosphate)lysine" evidence="2 3">
    <location>
        <position position="34"/>
    </location>
</feature>
<keyword evidence="1 2" id="KW-0663">Pyridoxal phosphate</keyword>
<gene>
    <name evidence="6" type="ORF">IAC57_04380</name>
</gene>
<dbReference type="NCBIfam" id="TIGR00044">
    <property type="entry name" value="YggS family pyridoxal phosphate-dependent enzyme"/>
    <property type="match status" value="1"/>
</dbReference>
<dbReference type="InterPro" id="IPR029066">
    <property type="entry name" value="PLP-binding_barrel"/>
</dbReference>
<evidence type="ECO:0000256" key="1">
    <source>
        <dbReference type="ARBA" id="ARBA00022898"/>
    </source>
</evidence>
<evidence type="ECO:0000256" key="4">
    <source>
        <dbReference type="RuleBase" id="RU004514"/>
    </source>
</evidence>
<comment type="caution">
    <text evidence="6">The sequence shown here is derived from an EMBL/GenBank/DDBJ whole genome shotgun (WGS) entry which is preliminary data.</text>
</comment>
<dbReference type="AlphaFoldDB" id="A0A9D1MFP5"/>
<protein>
    <recommendedName>
        <fullName evidence="2">Pyridoxal phosphate homeostasis protein</fullName>
        <shortName evidence="2">PLP homeostasis protein</shortName>
    </recommendedName>
</protein>
<dbReference type="CDD" id="cd00635">
    <property type="entry name" value="PLPDE_III_YBL036c_like"/>
    <property type="match status" value="1"/>
</dbReference>
<evidence type="ECO:0000313" key="7">
    <source>
        <dbReference type="Proteomes" id="UP000824081"/>
    </source>
</evidence>
<dbReference type="Gene3D" id="3.20.20.10">
    <property type="entry name" value="Alanine racemase"/>
    <property type="match status" value="1"/>
</dbReference>
<reference evidence="6" key="2">
    <citation type="journal article" date="2021" name="PeerJ">
        <title>Extensive microbial diversity within the chicken gut microbiome revealed by metagenomics and culture.</title>
        <authorList>
            <person name="Gilroy R."/>
            <person name="Ravi A."/>
            <person name="Getino M."/>
            <person name="Pursley I."/>
            <person name="Horton D.L."/>
            <person name="Alikhan N.F."/>
            <person name="Baker D."/>
            <person name="Gharbi K."/>
            <person name="Hall N."/>
            <person name="Watson M."/>
            <person name="Adriaenssens E.M."/>
            <person name="Foster-Nyarko E."/>
            <person name="Jarju S."/>
            <person name="Secka A."/>
            <person name="Antonio M."/>
            <person name="Oren A."/>
            <person name="Chaudhuri R.R."/>
            <person name="La Ragione R."/>
            <person name="Hildebrand F."/>
            <person name="Pallen M.J."/>
        </authorList>
    </citation>
    <scope>NUCLEOTIDE SEQUENCE</scope>
    <source>
        <strain evidence="6">11687</strain>
    </source>
</reference>
<dbReference type="Proteomes" id="UP000824081">
    <property type="component" value="Unassembled WGS sequence"/>
</dbReference>
<feature type="domain" description="Alanine racemase N-terminal" evidence="5">
    <location>
        <begin position="38"/>
        <end position="222"/>
    </location>
</feature>
<dbReference type="SUPFAM" id="SSF51419">
    <property type="entry name" value="PLP-binding barrel"/>
    <property type="match status" value="1"/>
</dbReference>
<evidence type="ECO:0000256" key="3">
    <source>
        <dbReference type="PIRSR" id="PIRSR004848-1"/>
    </source>
</evidence>
<evidence type="ECO:0000259" key="5">
    <source>
        <dbReference type="Pfam" id="PF01168"/>
    </source>
</evidence>
<reference evidence="6" key="1">
    <citation type="submission" date="2020-10" db="EMBL/GenBank/DDBJ databases">
        <authorList>
            <person name="Gilroy R."/>
        </authorList>
    </citation>
    <scope>NUCLEOTIDE SEQUENCE</scope>
    <source>
        <strain evidence="6">11687</strain>
    </source>
</reference>
<evidence type="ECO:0000313" key="6">
    <source>
        <dbReference type="EMBL" id="HIU59324.1"/>
    </source>
</evidence>
<evidence type="ECO:0000256" key="2">
    <source>
        <dbReference type="HAMAP-Rule" id="MF_02087"/>
    </source>
</evidence>
<comment type="similarity">
    <text evidence="2 4">Belongs to the pyridoxal phosphate-binding protein YggS/PROSC family.</text>
</comment>
<dbReference type="HAMAP" id="MF_02087">
    <property type="entry name" value="PLP_homeostasis"/>
    <property type="match status" value="1"/>
</dbReference>
<dbReference type="PIRSF" id="PIRSF004848">
    <property type="entry name" value="YBL036c_PLPDEIII"/>
    <property type="match status" value="1"/>
</dbReference>
<sequence>MEREEIFSRVQAIKAEIASGNPLGERVTLVAATKMQTPEAINAAIEAGVDAVAENKVQEFREKNSLVQPCPRHFIGHLQMNKVKYLVGEIGLFHSCDRDELAAELSRLSVKHGVVSEILIQVNIGREASKGGYAPEFAEEAFCRLRETPGLKVRGFMAMLPDSDDQALLGGLADEMRALYEEAKRSDPGISFLSMGMSGDYRLCIAHGSNMIRLGSTIFGAREYSR</sequence>
<dbReference type="EMBL" id="DVMZ01000115">
    <property type="protein sequence ID" value="HIU59324.1"/>
    <property type="molecule type" value="Genomic_DNA"/>
</dbReference>
<dbReference type="GO" id="GO:0030170">
    <property type="term" value="F:pyridoxal phosphate binding"/>
    <property type="evidence" value="ECO:0007669"/>
    <property type="project" value="UniProtKB-UniRule"/>
</dbReference>
<dbReference type="InterPro" id="IPR011078">
    <property type="entry name" value="PyrdxlP_homeostasis"/>
</dbReference>